<dbReference type="EMBL" id="JACJUU010000007">
    <property type="protein sequence ID" value="MBC2770309.1"/>
    <property type="molecule type" value="Genomic_DNA"/>
</dbReference>
<feature type="signal peptide" evidence="1">
    <location>
        <begin position="1"/>
        <end position="41"/>
    </location>
</feature>
<dbReference type="AlphaFoldDB" id="A0A842HN69"/>
<name>A0A842HN69_9BURK</name>
<reference evidence="2 3" key="1">
    <citation type="submission" date="2020-08" db="EMBL/GenBank/DDBJ databases">
        <title>Paraeoetvoesia sp. YC-7-48 draft genome sequence.</title>
        <authorList>
            <person name="Yao L."/>
        </authorList>
    </citation>
    <scope>NUCLEOTIDE SEQUENCE [LARGE SCALE GENOMIC DNA]</scope>
    <source>
        <strain evidence="3">YC-7-48</strain>
    </source>
</reference>
<dbReference type="RefSeq" id="WP_185779992.1">
    <property type="nucleotide sequence ID" value="NZ_JACJUU010000007.1"/>
</dbReference>
<evidence type="ECO:0000313" key="2">
    <source>
        <dbReference type="EMBL" id="MBC2770309.1"/>
    </source>
</evidence>
<keyword evidence="1" id="KW-0732">Signal</keyword>
<accession>A0A842HN69</accession>
<sequence length="187" mass="20605">MNGKVERTPSRRLAWAVLRRPQRLLMRCLCALMLVAVPGVAVTSSSVEQAAQAEQSPPAAATDHLADDQMLVRELMRAEAALALSLMRDERVPVRRAQEGRPLAPDRAMSLVTRPVLQGIYGVGKRLLAEVQWQGETYIYLNGRALPVGRVADPKVYLLQAIQSRCVQLARGDARVTLCLDHDSEKG</sequence>
<gene>
    <name evidence="2" type="ORF">GTU67_10345</name>
</gene>
<evidence type="ECO:0000313" key="3">
    <source>
        <dbReference type="Proteomes" id="UP000545386"/>
    </source>
</evidence>
<comment type="caution">
    <text evidence="2">The sequence shown here is derived from an EMBL/GenBank/DDBJ whole genome shotgun (WGS) entry which is preliminary data.</text>
</comment>
<proteinExistence type="predicted"/>
<dbReference type="Proteomes" id="UP000545386">
    <property type="component" value="Unassembled WGS sequence"/>
</dbReference>
<evidence type="ECO:0008006" key="4">
    <source>
        <dbReference type="Google" id="ProtNLM"/>
    </source>
</evidence>
<keyword evidence="3" id="KW-1185">Reference proteome</keyword>
<protein>
    <recommendedName>
        <fullName evidence="4">Type IV pilus biogenesis protein PilP</fullName>
    </recommendedName>
</protein>
<organism evidence="2 3">
    <name type="scientific">Pusillimonas minor</name>
    <dbReference type="NCBI Taxonomy" id="2697024"/>
    <lineage>
        <taxon>Bacteria</taxon>
        <taxon>Pseudomonadati</taxon>
        <taxon>Pseudomonadota</taxon>
        <taxon>Betaproteobacteria</taxon>
        <taxon>Burkholderiales</taxon>
        <taxon>Alcaligenaceae</taxon>
        <taxon>Pusillimonas</taxon>
    </lineage>
</organism>
<feature type="chain" id="PRO_5032986251" description="Type IV pilus biogenesis protein PilP" evidence="1">
    <location>
        <begin position="42"/>
        <end position="187"/>
    </location>
</feature>
<evidence type="ECO:0000256" key="1">
    <source>
        <dbReference type="SAM" id="SignalP"/>
    </source>
</evidence>